<accession>A0A3G6M8J9</accession>
<reference evidence="2 3" key="1">
    <citation type="submission" date="2018-06" db="EMBL/GenBank/DDBJ databases">
        <authorList>
            <consortium name="Pathogen Informatics"/>
            <person name="Doyle S."/>
        </authorList>
    </citation>
    <scope>NUCLEOTIDE SEQUENCE [LARGE SCALE GENOMIC DNA]</scope>
    <source>
        <strain evidence="2 3">NCTC13533</strain>
    </source>
</reference>
<evidence type="ECO:0000313" key="3">
    <source>
        <dbReference type="Proteomes" id="UP000255224"/>
    </source>
</evidence>
<dbReference type="RefSeq" id="WP_123879284.1">
    <property type="nucleotide sequence ID" value="NZ_CP033920.1"/>
</dbReference>
<sequence length="152" mass="18200">MNWIIRSTKIVEFHTNLHKVLKPIWDNLIDYDWVLADLDFMSDNEIPINFERDYFILKREEFDVIYQSRTQMIWGVISAIPKNTQLDPGFISNLSAEDEKVWKVDQYLIKESYVEIIAIDSSYTIIKFKDEKLSDKFKEYFQDQAIDLQAFN</sequence>
<evidence type="ECO:0000313" key="4">
    <source>
        <dbReference type="Proteomes" id="UP000273270"/>
    </source>
</evidence>
<dbReference type="Proteomes" id="UP000273270">
    <property type="component" value="Chromosome"/>
</dbReference>
<evidence type="ECO:0000313" key="2">
    <source>
        <dbReference type="EMBL" id="STC94006.1"/>
    </source>
</evidence>
<protein>
    <recommendedName>
        <fullName evidence="5">DUF2691 family protein</fullName>
    </recommendedName>
</protein>
<keyword evidence="4" id="KW-1185">Reference proteome</keyword>
<organism evidence="2 3">
    <name type="scientific">Chryseobacterium carnipullorum</name>
    <dbReference type="NCBI Taxonomy" id="1124835"/>
    <lineage>
        <taxon>Bacteria</taxon>
        <taxon>Pseudomonadati</taxon>
        <taxon>Bacteroidota</taxon>
        <taxon>Flavobacteriia</taxon>
        <taxon>Flavobacteriales</taxon>
        <taxon>Weeksellaceae</taxon>
        <taxon>Chryseobacterium group</taxon>
        <taxon>Chryseobacterium</taxon>
    </lineage>
</organism>
<reference evidence="4" key="3">
    <citation type="submission" date="2018-11" db="EMBL/GenBank/DDBJ databases">
        <title>Proposal to divide the Flavobacteriaceae and reorganize its genera based on Amino Acid Identity values calculated from whole genome sequences.</title>
        <authorList>
            <person name="Nicholson A.C."/>
            <person name="Gulvik C.A."/>
            <person name="Whitney A.M."/>
            <person name="Humrighouse B.W."/>
            <person name="Bell M."/>
            <person name="Holmes B."/>
            <person name="Steigerwalt A.G."/>
            <person name="Villarma A."/>
            <person name="Sheth M."/>
            <person name="Batra D."/>
            <person name="Pryor J."/>
            <person name="Bernardet J.-F."/>
            <person name="Hugo C."/>
            <person name="Kampfer P."/>
            <person name="Newman J."/>
            <person name="McQuiston J.R."/>
        </authorList>
    </citation>
    <scope>NUCLEOTIDE SEQUENCE [LARGE SCALE GENOMIC DNA]</scope>
    <source>
        <strain evidence="4">G0188</strain>
    </source>
</reference>
<dbReference type="OrthoDB" id="797474at2"/>
<name>A0A376DQT4_CHRCU</name>
<reference evidence="1" key="2">
    <citation type="submission" date="2018-11" db="EMBL/GenBank/DDBJ databases">
        <title>Proposal to divide the Flavobacteriaceae and reorganize its genera based on Amino Acid Identity values calculated from whole genome sequences.</title>
        <authorList>
            <person name="Nicholson A.C."/>
            <person name="Gulvik C.A."/>
            <person name="Whitney A.M."/>
            <person name="Humrighouse B.W."/>
            <person name="Bell M."/>
            <person name="Holmes B."/>
            <person name="Steigerwalt A."/>
            <person name="Villarma A."/>
            <person name="Sheth M."/>
            <person name="Batra D."/>
            <person name="Pryor J."/>
            <person name="Bernardet J.-F."/>
            <person name="Hugo C."/>
            <person name="Kampfer P."/>
            <person name="Newman J."/>
            <person name="Mcquiston J.R."/>
        </authorList>
    </citation>
    <scope>NUCLEOTIDE SEQUENCE [LARGE SCALE GENOMIC DNA]</scope>
    <source>
        <strain evidence="1">G0188</strain>
    </source>
</reference>
<dbReference type="KEGG" id="ccau:EG346_13890"/>
<accession>A0A376DQT4</accession>
<dbReference type="EMBL" id="CP033920">
    <property type="protein sequence ID" value="AZA49199.1"/>
    <property type="molecule type" value="Genomic_DNA"/>
</dbReference>
<dbReference type="Proteomes" id="UP000255224">
    <property type="component" value="Unassembled WGS sequence"/>
</dbReference>
<evidence type="ECO:0000313" key="1">
    <source>
        <dbReference type="EMBL" id="AZA49199.1"/>
    </source>
</evidence>
<proteinExistence type="predicted"/>
<dbReference type="AlphaFoldDB" id="A0A376DQT4"/>
<gene>
    <name evidence="1" type="ORF">EG346_13890</name>
    <name evidence="2" type="ORF">NCTC13533_01230</name>
</gene>
<evidence type="ECO:0008006" key="5">
    <source>
        <dbReference type="Google" id="ProtNLM"/>
    </source>
</evidence>
<dbReference type="EMBL" id="UFVQ01000003">
    <property type="protein sequence ID" value="STC94006.1"/>
    <property type="molecule type" value="Genomic_DNA"/>
</dbReference>